<accession>A0AAV2LR88</accession>
<dbReference type="Proteomes" id="UP001497482">
    <property type="component" value="Chromosome 3"/>
</dbReference>
<dbReference type="EMBL" id="OZ035825">
    <property type="protein sequence ID" value="CAL1602184.1"/>
    <property type="molecule type" value="Genomic_DNA"/>
</dbReference>
<keyword evidence="3" id="KW-1185">Reference proteome</keyword>
<evidence type="ECO:0000313" key="2">
    <source>
        <dbReference type="EMBL" id="CAL1602184.1"/>
    </source>
</evidence>
<evidence type="ECO:0000313" key="3">
    <source>
        <dbReference type="Proteomes" id="UP001497482"/>
    </source>
</evidence>
<proteinExistence type="predicted"/>
<dbReference type="AlphaFoldDB" id="A0AAV2LR88"/>
<protein>
    <submittedName>
        <fullName evidence="2">Uncharacterized protein</fullName>
    </submittedName>
</protein>
<name>A0AAV2LR88_KNICA</name>
<organism evidence="2 3">
    <name type="scientific">Knipowitschia caucasica</name>
    <name type="common">Caucasian dwarf goby</name>
    <name type="synonym">Pomatoschistus caucasicus</name>
    <dbReference type="NCBI Taxonomy" id="637954"/>
    <lineage>
        <taxon>Eukaryota</taxon>
        <taxon>Metazoa</taxon>
        <taxon>Chordata</taxon>
        <taxon>Craniata</taxon>
        <taxon>Vertebrata</taxon>
        <taxon>Euteleostomi</taxon>
        <taxon>Actinopterygii</taxon>
        <taxon>Neopterygii</taxon>
        <taxon>Teleostei</taxon>
        <taxon>Neoteleostei</taxon>
        <taxon>Acanthomorphata</taxon>
        <taxon>Gobiaria</taxon>
        <taxon>Gobiiformes</taxon>
        <taxon>Gobioidei</taxon>
        <taxon>Gobiidae</taxon>
        <taxon>Gobiinae</taxon>
        <taxon>Knipowitschia</taxon>
    </lineage>
</organism>
<sequence>MPRPGRSLLSARVPGPPGRPGDGGMRDTASVAHSSSAMGGLQRSLFTCRSANSVLQEEADCTVMLDVDVCRDGVDREWQETGMGGDESWVVWIRGRTLPRTTQAVISASSPKEIKQQIPPDRQLFLPVHPPHTRPAPARPSLENKSAINWAYK</sequence>
<gene>
    <name evidence="2" type="ORF">KC01_LOCUS29993</name>
</gene>
<evidence type="ECO:0000256" key="1">
    <source>
        <dbReference type="SAM" id="MobiDB-lite"/>
    </source>
</evidence>
<feature type="region of interest" description="Disordered" evidence="1">
    <location>
        <begin position="1"/>
        <end position="30"/>
    </location>
</feature>
<reference evidence="2 3" key="1">
    <citation type="submission" date="2024-04" db="EMBL/GenBank/DDBJ databases">
        <authorList>
            <person name="Waldvogel A.-M."/>
            <person name="Schoenle A."/>
        </authorList>
    </citation>
    <scope>NUCLEOTIDE SEQUENCE [LARGE SCALE GENOMIC DNA]</scope>
</reference>